<reference evidence="1 2" key="1">
    <citation type="submission" date="2018-10" db="EMBL/GenBank/DDBJ databases">
        <title>Genomic Encyclopedia of Type Strains, Phase IV (KMG-IV): sequencing the most valuable type-strain genomes for metagenomic binning, comparative biology and taxonomic classification.</title>
        <authorList>
            <person name="Goeker M."/>
        </authorList>
    </citation>
    <scope>NUCLEOTIDE SEQUENCE [LARGE SCALE GENOMIC DNA]</scope>
    <source>
        <strain evidence="1 2">DSM 3303</strain>
    </source>
</reference>
<proteinExistence type="predicted"/>
<dbReference type="Proteomes" id="UP000279384">
    <property type="component" value="Unassembled WGS sequence"/>
</dbReference>
<evidence type="ECO:0000313" key="1">
    <source>
        <dbReference type="EMBL" id="RKQ60781.1"/>
    </source>
</evidence>
<protein>
    <submittedName>
        <fullName evidence="1">Uncharacterized protein</fullName>
    </submittedName>
</protein>
<organism evidence="1 2">
    <name type="scientific">Vogesella indigofera</name>
    <name type="common">Pseudomonas indigofera</name>
    <dbReference type="NCBI Taxonomy" id="45465"/>
    <lineage>
        <taxon>Bacteria</taxon>
        <taxon>Pseudomonadati</taxon>
        <taxon>Pseudomonadota</taxon>
        <taxon>Betaproteobacteria</taxon>
        <taxon>Neisseriales</taxon>
        <taxon>Chromobacteriaceae</taxon>
        <taxon>Vogesella</taxon>
    </lineage>
</organism>
<dbReference type="AlphaFoldDB" id="A0A495BIR9"/>
<gene>
    <name evidence="1" type="ORF">C8E02_0534</name>
</gene>
<sequence>MISNYSYLAGNRSARLCENIFVSLMFLMAYRGLHNQTA</sequence>
<accession>A0A495BIR9</accession>
<name>A0A495BIR9_VOGIN</name>
<evidence type="ECO:0000313" key="2">
    <source>
        <dbReference type="Proteomes" id="UP000279384"/>
    </source>
</evidence>
<dbReference type="EMBL" id="RBID01000011">
    <property type="protein sequence ID" value="RKQ60781.1"/>
    <property type="molecule type" value="Genomic_DNA"/>
</dbReference>
<comment type="caution">
    <text evidence="1">The sequence shown here is derived from an EMBL/GenBank/DDBJ whole genome shotgun (WGS) entry which is preliminary data.</text>
</comment>